<evidence type="ECO:0000256" key="5">
    <source>
        <dbReference type="ARBA" id="ARBA00023204"/>
    </source>
</evidence>
<keyword evidence="6" id="KW-0812">Transmembrane</keyword>
<dbReference type="GO" id="GO:0006310">
    <property type="term" value="P:DNA recombination"/>
    <property type="evidence" value="ECO:0007669"/>
    <property type="project" value="UniProtKB-KW"/>
</dbReference>
<accession>A0AAV2S540</accession>
<proteinExistence type="inferred from homology"/>
<reference evidence="8 9" key="1">
    <citation type="submission" date="2024-05" db="EMBL/GenBank/DDBJ databases">
        <authorList>
            <person name="Wallberg A."/>
        </authorList>
    </citation>
    <scope>NUCLEOTIDE SEQUENCE [LARGE SCALE GENOMIC DNA]</scope>
</reference>
<dbReference type="PANTHER" id="PTHR45674">
    <property type="entry name" value="DNA LIGASE 1/3 FAMILY MEMBER"/>
    <property type="match status" value="1"/>
</dbReference>
<keyword evidence="3" id="KW-0227">DNA damage</keyword>
<feature type="non-terminal residue" evidence="8">
    <location>
        <position position="152"/>
    </location>
</feature>
<organism evidence="8 9">
    <name type="scientific">Meganyctiphanes norvegica</name>
    <name type="common">Northern krill</name>
    <name type="synonym">Thysanopoda norvegica</name>
    <dbReference type="NCBI Taxonomy" id="48144"/>
    <lineage>
        <taxon>Eukaryota</taxon>
        <taxon>Metazoa</taxon>
        <taxon>Ecdysozoa</taxon>
        <taxon>Arthropoda</taxon>
        <taxon>Crustacea</taxon>
        <taxon>Multicrustacea</taxon>
        <taxon>Malacostraca</taxon>
        <taxon>Eumalacostraca</taxon>
        <taxon>Eucarida</taxon>
        <taxon>Euphausiacea</taxon>
        <taxon>Euphausiidae</taxon>
        <taxon>Meganyctiphanes</taxon>
    </lineage>
</organism>
<feature type="non-terminal residue" evidence="8">
    <location>
        <position position="1"/>
    </location>
</feature>
<keyword evidence="4" id="KW-0233">DNA recombination</keyword>
<dbReference type="InterPro" id="IPR012308">
    <property type="entry name" value="DNA_ligase_ATP-dep_N"/>
</dbReference>
<feature type="domain" description="DNA ligase ATP-dependent N-terminal" evidence="7">
    <location>
        <begin position="2"/>
        <end position="146"/>
    </location>
</feature>
<dbReference type="SUPFAM" id="SSF117018">
    <property type="entry name" value="ATP-dependent DNA ligase DNA-binding domain"/>
    <property type="match status" value="2"/>
</dbReference>
<dbReference type="GO" id="GO:0005634">
    <property type="term" value="C:nucleus"/>
    <property type="evidence" value="ECO:0007669"/>
    <property type="project" value="TreeGrafter"/>
</dbReference>
<dbReference type="GO" id="GO:0003677">
    <property type="term" value="F:DNA binding"/>
    <property type="evidence" value="ECO:0007669"/>
    <property type="project" value="InterPro"/>
</dbReference>
<evidence type="ECO:0000313" key="8">
    <source>
        <dbReference type="EMBL" id="CAL4155206.1"/>
    </source>
</evidence>
<keyword evidence="6" id="KW-0472">Membrane</keyword>
<evidence type="ECO:0000313" key="9">
    <source>
        <dbReference type="Proteomes" id="UP001497623"/>
    </source>
</evidence>
<comment type="caution">
    <text evidence="8">The sequence shown here is derived from an EMBL/GenBank/DDBJ whole genome shotgun (WGS) entry which is preliminary data.</text>
</comment>
<feature type="transmembrane region" description="Helical" evidence="6">
    <location>
        <begin position="30"/>
        <end position="51"/>
    </location>
</feature>
<dbReference type="PANTHER" id="PTHR45674:SF4">
    <property type="entry name" value="DNA LIGASE 1"/>
    <property type="match status" value="1"/>
</dbReference>
<dbReference type="Pfam" id="PF04675">
    <property type="entry name" value="DNA_ligase_A_N"/>
    <property type="match status" value="1"/>
</dbReference>
<sequence length="152" mass="16448">AIENTKGRLRTIEILSNFLRSVIVLSPDDLIFCVYLCLNSLALAFAGPFLGVEVLPRKQTPVQVVVHQRIKILGIELGIGETIMKAIAQASGRVVHTTNVEAQSTCDLGIVAEQSRSSQIMMFQPAKLNVKKVFDTLKEICLTSGNAVTPAG</sequence>
<dbReference type="EMBL" id="CAXKWB010040588">
    <property type="protein sequence ID" value="CAL4155206.1"/>
    <property type="molecule type" value="Genomic_DNA"/>
</dbReference>
<dbReference type="GO" id="GO:0003910">
    <property type="term" value="F:DNA ligase (ATP) activity"/>
    <property type="evidence" value="ECO:0007669"/>
    <property type="project" value="InterPro"/>
</dbReference>
<evidence type="ECO:0000256" key="1">
    <source>
        <dbReference type="ARBA" id="ARBA00007572"/>
    </source>
</evidence>
<evidence type="ECO:0000256" key="4">
    <source>
        <dbReference type="ARBA" id="ARBA00023172"/>
    </source>
</evidence>
<dbReference type="Gene3D" id="1.10.3260.10">
    <property type="entry name" value="DNA ligase, ATP-dependent, N-terminal domain"/>
    <property type="match status" value="2"/>
</dbReference>
<gene>
    <name evidence="8" type="ORF">MNOR_LOCUS31474</name>
</gene>
<keyword evidence="2" id="KW-0436">Ligase</keyword>
<keyword evidence="5" id="KW-0234">DNA repair</keyword>
<keyword evidence="6" id="KW-1133">Transmembrane helix</keyword>
<dbReference type="InterPro" id="IPR036599">
    <property type="entry name" value="DNA_ligase_N_sf"/>
</dbReference>
<evidence type="ECO:0000256" key="6">
    <source>
        <dbReference type="SAM" id="Phobius"/>
    </source>
</evidence>
<evidence type="ECO:0000259" key="7">
    <source>
        <dbReference type="Pfam" id="PF04675"/>
    </source>
</evidence>
<dbReference type="GO" id="GO:0005739">
    <property type="term" value="C:mitochondrion"/>
    <property type="evidence" value="ECO:0007669"/>
    <property type="project" value="TreeGrafter"/>
</dbReference>
<evidence type="ECO:0000256" key="2">
    <source>
        <dbReference type="ARBA" id="ARBA00022598"/>
    </source>
</evidence>
<protein>
    <recommendedName>
        <fullName evidence="7">DNA ligase ATP-dependent N-terminal domain-containing protein</fullName>
    </recommendedName>
</protein>
<keyword evidence="9" id="KW-1185">Reference proteome</keyword>
<dbReference type="AlphaFoldDB" id="A0AAV2S540"/>
<dbReference type="InterPro" id="IPR050191">
    <property type="entry name" value="ATP-dep_DNA_ligase"/>
</dbReference>
<name>A0AAV2S540_MEGNR</name>
<dbReference type="GO" id="GO:0006281">
    <property type="term" value="P:DNA repair"/>
    <property type="evidence" value="ECO:0007669"/>
    <property type="project" value="UniProtKB-KW"/>
</dbReference>
<dbReference type="GO" id="GO:1903461">
    <property type="term" value="P:Okazaki fragment processing involved in mitotic DNA replication"/>
    <property type="evidence" value="ECO:0007669"/>
    <property type="project" value="TreeGrafter"/>
</dbReference>
<dbReference type="Proteomes" id="UP001497623">
    <property type="component" value="Unassembled WGS sequence"/>
</dbReference>
<comment type="similarity">
    <text evidence="1">Belongs to the ATP-dependent DNA ligase family.</text>
</comment>
<evidence type="ECO:0000256" key="3">
    <source>
        <dbReference type="ARBA" id="ARBA00022763"/>
    </source>
</evidence>